<dbReference type="Proteomes" id="UP000197783">
    <property type="component" value="Unassembled WGS sequence"/>
</dbReference>
<reference evidence="1 2" key="1">
    <citation type="submission" date="2017-03" db="EMBL/GenBank/DDBJ databases">
        <title>Genome sequence of Sphingomonas mucosissima DSM 17494.</title>
        <authorList>
            <person name="Poehlein A."/>
            <person name="Wuebbeler J.H."/>
            <person name="Steinbuechel A."/>
            <person name="Daniel R."/>
        </authorList>
    </citation>
    <scope>NUCLEOTIDE SEQUENCE [LARGE SCALE GENOMIC DNA]</scope>
    <source>
        <strain evidence="1 2">DSM 17494</strain>
    </source>
</reference>
<proteinExistence type="predicted"/>
<dbReference type="EMBL" id="NBBJ01000004">
    <property type="protein sequence ID" value="OWK28937.1"/>
    <property type="molecule type" value="Genomic_DNA"/>
</dbReference>
<keyword evidence="2" id="KW-1185">Reference proteome</keyword>
<comment type="caution">
    <text evidence="1">The sequence shown here is derived from an EMBL/GenBank/DDBJ whole genome shotgun (WGS) entry which is preliminary data.</text>
</comment>
<evidence type="ECO:0000313" key="2">
    <source>
        <dbReference type="Proteomes" id="UP000197783"/>
    </source>
</evidence>
<sequence length="75" mass="8488">MVMRVKRVQSDVVCPVQKLAGLFPRRGEGGYPGMPQVRRVVDVGALFRSAKQNQWGADHEGFAVFRRARHPVRID</sequence>
<name>A0A245ZGQ5_9SPHN</name>
<dbReference type="AlphaFoldDB" id="A0A245ZGQ5"/>
<evidence type="ECO:0000313" key="1">
    <source>
        <dbReference type="EMBL" id="OWK28937.1"/>
    </source>
</evidence>
<gene>
    <name evidence="1" type="ORF">SPMU_24620</name>
</gene>
<organism evidence="1 2">
    <name type="scientific">Sphingomonas mucosissima</name>
    <dbReference type="NCBI Taxonomy" id="370959"/>
    <lineage>
        <taxon>Bacteria</taxon>
        <taxon>Pseudomonadati</taxon>
        <taxon>Pseudomonadota</taxon>
        <taxon>Alphaproteobacteria</taxon>
        <taxon>Sphingomonadales</taxon>
        <taxon>Sphingomonadaceae</taxon>
        <taxon>Sphingomonas</taxon>
    </lineage>
</organism>
<accession>A0A245ZGQ5</accession>
<protein>
    <submittedName>
        <fullName evidence="1">Uncharacterized protein</fullName>
    </submittedName>
</protein>